<evidence type="ECO:0000256" key="4">
    <source>
        <dbReference type="ARBA" id="ARBA00023136"/>
    </source>
</evidence>
<feature type="transmembrane region" description="Helical" evidence="6">
    <location>
        <begin position="76"/>
        <end position="94"/>
    </location>
</feature>
<protein>
    <recommendedName>
        <fullName evidence="6">Bestrophin homolog</fullName>
    </recommendedName>
</protein>
<evidence type="ECO:0000256" key="2">
    <source>
        <dbReference type="ARBA" id="ARBA00022692"/>
    </source>
</evidence>
<evidence type="ECO:0000256" key="1">
    <source>
        <dbReference type="ARBA" id="ARBA00004370"/>
    </source>
</evidence>
<comment type="subcellular location">
    <subcellularLocation>
        <location evidence="6">Cell membrane</location>
        <topology evidence="6">Multi-pass membrane protein</topology>
    </subcellularLocation>
    <subcellularLocation>
        <location evidence="1">Membrane</location>
    </subcellularLocation>
</comment>
<evidence type="ECO:0000256" key="3">
    <source>
        <dbReference type="ARBA" id="ARBA00022989"/>
    </source>
</evidence>
<evidence type="ECO:0000256" key="6">
    <source>
        <dbReference type="RuleBase" id="RU363126"/>
    </source>
</evidence>
<keyword evidence="8" id="KW-1185">Reference proteome</keyword>
<sequence>MTVSYGSNVAQTSFIGILRLLLRWKGSAWKNASIELLIWSLLYAVVSIIYRTDWFLTEYQKDVFENIKYELKERRLHAHVTLVFFLGFFAKTAATRWLNIMENMGYIERHAHIIGSYVQGDDEHARLMRRAMVRWMCLAQVLVFRDLSVRTRKRYPDMESIIKAGSAQW</sequence>
<keyword evidence="4 6" id="KW-0472">Membrane</keyword>
<dbReference type="InterPro" id="IPR000615">
    <property type="entry name" value="Bestrophin"/>
</dbReference>
<dbReference type="Proteomes" id="UP001608902">
    <property type="component" value="Unassembled WGS sequence"/>
</dbReference>
<comment type="caution">
    <text evidence="7">The sequence shown here is derived from an EMBL/GenBank/DDBJ whole genome shotgun (WGS) entry which is preliminary data.</text>
</comment>
<comment type="function">
    <text evidence="6">Forms chloride channels.</text>
</comment>
<dbReference type="EMBL" id="JBGFUD010013578">
    <property type="protein sequence ID" value="MFH4983744.1"/>
    <property type="molecule type" value="Genomic_DNA"/>
</dbReference>
<reference evidence="7 8" key="1">
    <citation type="submission" date="2024-08" db="EMBL/GenBank/DDBJ databases">
        <title>Gnathostoma spinigerum genome.</title>
        <authorList>
            <person name="Gonzalez-Bertolin B."/>
            <person name="Monzon S."/>
            <person name="Zaballos A."/>
            <person name="Jimenez P."/>
            <person name="Dekumyoy P."/>
            <person name="Varona S."/>
            <person name="Cuesta I."/>
            <person name="Sumanam S."/>
            <person name="Adisakwattana P."/>
            <person name="Gasser R.B."/>
            <person name="Hernandez-Gonzalez A."/>
            <person name="Young N.D."/>
            <person name="Perteguer M.J."/>
        </authorList>
    </citation>
    <scope>NUCLEOTIDE SEQUENCE [LARGE SCALE GENOMIC DNA]</scope>
    <source>
        <strain evidence="7">AL3</strain>
        <tissue evidence="7">Liver</tissue>
    </source>
</reference>
<evidence type="ECO:0000256" key="5">
    <source>
        <dbReference type="ARBA" id="ARBA00034769"/>
    </source>
</evidence>
<gene>
    <name evidence="7" type="ORF">AB6A40_010453</name>
</gene>
<keyword evidence="3 6" id="KW-1133">Transmembrane helix</keyword>
<dbReference type="InterPro" id="IPR021134">
    <property type="entry name" value="Bestrophin-like"/>
</dbReference>
<organism evidence="7 8">
    <name type="scientific">Gnathostoma spinigerum</name>
    <dbReference type="NCBI Taxonomy" id="75299"/>
    <lineage>
        <taxon>Eukaryota</taxon>
        <taxon>Metazoa</taxon>
        <taxon>Ecdysozoa</taxon>
        <taxon>Nematoda</taxon>
        <taxon>Chromadorea</taxon>
        <taxon>Rhabditida</taxon>
        <taxon>Spirurina</taxon>
        <taxon>Gnathostomatomorpha</taxon>
        <taxon>Gnathostomatoidea</taxon>
        <taxon>Gnathostomatidae</taxon>
        <taxon>Gnathostoma</taxon>
    </lineage>
</organism>
<proteinExistence type="inferred from homology"/>
<dbReference type="AlphaFoldDB" id="A0ABD6EUU7"/>
<keyword evidence="6" id="KW-0407">Ion channel</keyword>
<feature type="transmembrane region" description="Helical" evidence="6">
    <location>
        <begin position="36"/>
        <end position="56"/>
    </location>
</feature>
<evidence type="ECO:0000313" key="7">
    <source>
        <dbReference type="EMBL" id="MFH4983744.1"/>
    </source>
</evidence>
<comment type="similarity">
    <text evidence="5 6">Belongs to the anion channel-forming bestrophin (TC 1.A.46) family. Calcium-sensitive chloride channel subfamily.</text>
</comment>
<keyword evidence="2 6" id="KW-0812">Transmembrane</keyword>
<dbReference type="GO" id="GO:0005886">
    <property type="term" value="C:plasma membrane"/>
    <property type="evidence" value="ECO:0007669"/>
    <property type="project" value="UniProtKB-SubCell"/>
</dbReference>
<accession>A0ABD6EUU7</accession>
<keyword evidence="6" id="KW-1003">Cell membrane</keyword>
<name>A0ABD6EUU7_9BILA</name>
<dbReference type="PANTHER" id="PTHR10736">
    <property type="entry name" value="BESTROPHIN"/>
    <property type="match status" value="1"/>
</dbReference>
<dbReference type="GO" id="GO:0005254">
    <property type="term" value="F:chloride channel activity"/>
    <property type="evidence" value="ECO:0007669"/>
    <property type="project" value="UniProtKB-KW"/>
</dbReference>
<dbReference type="GO" id="GO:0034707">
    <property type="term" value="C:chloride channel complex"/>
    <property type="evidence" value="ECO:0007669"/>
    <property type="project" value="UniProtKB-KW"/>
</dbReference>
<keyword evidence="6" id="KW-0868">Chloride</keyword>
<keyword evidence="6" id="KW-0813">Transport</keyword>
<keyword evidence="6" id="KW-0406">Ion transport</keyword>
<keyword evidence="6" id="KW-0869">Chloride channel</keyword>
<dbReference type="PANTHER" id="PTHR10736:SF0">
    <property type="entry name" value="BESTROPHIN HOMOLOG"/>
    <property type="match status" value="1"/>
</dbReference>
<dbReference type="Pfam" id="PF01062">
    <property type="entry name" value="Bestrophin"/>
    <property type="match status" value="1"/>
</dbReference>
<evidence type="ECO:0000313" key="8">
    <source>
        <dbReference type="Proteomes" id="UP001608902"/>
    </source>
</evidence>